<evidence type="ECO:0000259" key="1">
    <source>
        <dbReference type="Pfam" id="PF05598"/>
    </source>
</evidence>
<evidence type="ECO:0000313" key="2">
    <source>
        <dbReference type="EMBL" id="EGU68657.1"/>
    </source>
</evidence>
<dbReference type="AlphaFoldDB" id="F9LVS1"/>
<protein>
    <submittedName>
        <fullName evidence="2">ISSag8, transposase family protein</fullName>
    </submittedName>
</protein>
<dbReference type="PATRIC" id="fig|1000588.3.peg.506"/>
<organism evidence="2 3">
    <name type="scientific">Streptococcus mitis bv. 2 str. SK95</name>
    <dbReference type="NCBI Taxonomy" id="1000588"/>
    <lineage>
        <taxon>Bacteria</taxon>
        <taxon>Bacillati</taxon>
        <taxon>Bacillota</taxon>
        <taxon>Bacilli</taxon>
        <taxon>Lactobacillales</taxon>
        <taxon>Streptococcaceae</taxon>
        <taxon>Streptococcus</taxon>
    </lineage>
</organism>
<gene>
    <name evidence="2" type="ORF">HMPREF9965_2013</name>
</gene>
<proteinExistence type="predicted"/>
<dbReference type="InterPro" id="IPR008490">
    <property type="entry name" value="Transposase_InsH_N"/>
</dbReference>
<reference evidence="2 3" key="1">
    <citation type="submission" date="2011-05" db="EMBL/GenBank/DDBJ databases">
        <authorList>
            <person name="Durkin A.S."/>
            <person name="Radune D."/>
            <person name="Hostetler J."/>
            <person name="Torralba M."/>
            <person name="Gillis M."/>
            <person name="Methe B."/>
            <person name="Sutton G."/>
            <person name="Nelson K.E."/>
        </authorList>
    </citation>
    <scope>NUCLEOTIDE SEQUENCE [LARGE SCALE GENOMIC DNA]</scope>
    <source>
        <strain evidence="2 3">SK95</strain>
    </source>
</reference>
<dbReference type="Proteomes" id="UP000003858">
    <property type="component" value="Unassembled WGS sequence"/>
</dbReference>
<feature type="domain" description="Transposase InsH N-terminal" evidence="1">
    <location>
        <begin position="21"/>
        <end position="112"/>
    </location>
</feature>
<name>F9LVS1_STROR</name>
<dbReference type="eggNOG" id="COG3666">
    <property type="taxonomic scope" value="Bacteria"/>
</dbReference>
<sequence length="179" mass="21316">MRFRKEKPDYNCRQYGFYTTDQLVLKDCFLRQVDLMINFDFIYDLVEDTYRPTTGRPNLNSILLVKIPLIQCFCSIRFMRPIIKEMEVNLAYRWFLDFTLDDKVPHFITYGKNDGRCFRDKKLISEVFSRLLNQALCAGLIEPIELRPAKVIESIRVIPKYVSPVPYYLFVQKVKTSKM</sequence>
<comment type="caution">
    <text evidence="2">The sequence shown here is derived from an EMBL/GenBank/DDBJ whole genome shotgun (WGS) entry which is preliminary data.</text>
</comment>
<evidence type="ECO:0000313" key="3">
    <source>
        <dbReference type="Proteomes" id="UP000003858"/>
    </source>
</evidence>
<accession>F9LVS1</accession>
<dbReference type="Pfam" id="PF05598">
    <property type="entry name" value="DUF772"/>
    <property type="match status" value="1"/>
</dbReference>
<dbReference type="EMBL" id="AFUB01000019">
    <property type="protein sequence ID" value="EGU68657.1"/>
    <property type="molecule type" value="Genomic_DNA"/>
</dbReference>